<dbReference type="InterPro" id="IPR000182">
    <property type="entry name" value="GNAT_dom"/>
</dbReference>
<evidence type="ECO:0000256" key="2">
    <source>
        <dbReference type="ARBA" id="ARBA00023315"/>
    </source>
</evidence>
<comment type="caution">
    <text evidence="4">The sequence shown here is derived from an EMBL/GenBank/DDBJ whole genome shotgun (WGS) entry which is preliminary data.</text>
</comment>
<dbReference type="EMBL" id="JBEPSH010000001">
    <property type="protein sequence ID" value="MET4575431.1"/>
    <property type="molecule type" value="Genomic_DNA"/>
</dbReference>
<evidence type="ECO:0000313" key="5">
    <source>
        <dbReference type="Proteomes" id="UP001549320"/>
    </source>
</evidence>
<dbReference type="InterPro" id="IPR016181">
    <property type="entry name" value="Acyl_CoA_acyltransferase"/>
</dbReference>
<keyword evidence="2" id="KW-0012">Acyltransferase</keyword>
<name>A0ABV2Q337_9BURK</name>
<evidence type="ECO:0000259" key="3">
    <source>
        <dbReference type="PROSITE" id="PS51186"/>
    </source>
</evidence>
<dbReference type="InterPro" id="IPR050832">
    <property type="entry name" value="Bact_Acetyltransf"/>
</dbReference>
<dbReference type="CDD" id="cd04301">
    <property type="entry name" value="NAT_SF"/>
    <property type="match status" value="1"/>
</dbReference>
<evidence type="ECO:0000313" key="4">
    <source>
        <dbReference type="EMBL" id="MET4575431.1"/>
    </source>
</evidence>
<dbReference type="PANTHER" id="PTHR43877:SF2">
    <property type="entry name" value="AMINOALKYLPHOSPHONATE N-ACETYLTRANSFERASE-RELATED"/>
    <property type="match status" value="1"/>
</dbReference>
<protein>
    <submittedName>
        <fullName evidence="4">Ribosomal protein S18 acetylase RimI-like enzyme</fullName>
    </submittedName>
</protein>
<evidence type="ECO:0000256" key="1">
    <source>
        <dbReference type="ARBA" id="ARBA00022679"/>
    </source>
</evidence>
<dbReference type="PROSITE" id="PS51186">
    <property type="entry name" value="GNAT"/>
    <property type="match status" value="1"/>
</dbReference>
<reference evidence="4 5" key="1">
    <citation type="submission" date="2024-06" db="EMBL/GenBank/DDBJ databases">
        <title>Sorghum-associated microbial communities from plants grown in Nebraska, USA.</title>
        <authorList>
            <person name="Schachtman D."/>
        </authorList>
    </citation>
    <scope>NUCLEOTIDE SEQUENCE [LARGE SCALE GENOMIC DNA]</scope>
    <source>
        <strain evidence="4 5">2709</strain>
    </source>
</reference>
<accession>A0ABV2Q337</accession>
<dbReference type="Gene3D" id="3.40.630.30">
    <property type="match status" value="1"/>
</dbReference>
<dbReference type="RefSeq" id="WP_354440872.1">
    <property type="nucleotide sequence ID" value="NZ_JBEPSH010000001.1"/>
</dbReference>
<sequence length="138" mass="15264">MQNVETTFSPETDDLLQISRAVISHDRATIGARSPQPLACLAREDGRLIGGAAGRIEVGRLYVEYLWVDVGHRGKGLGARLLQDIEEAAKRTGCTEFQIESLSDSAASMYRRAGYQTRAQIDNYIPGLTLQIHLKYLT</sequence>
<proteinExistence type="predicted"/>
<keyword evidence="1" id="KW-0808">Transferase</keyword>
<dbReference type="Proteomes" id="UP001549320">
    <property type="component" value="Unassembled WGS sequence"/>
</dbReference>
<dbReference type="Pfam" id="PF00583">
    <property type="entry name" value="Acetyltransf_1"/>
    <property type="match status" value="1"/>
</dbReference>
<dbReference type="SUPFAM" id="SSF55729">
    <property type="entry name" value="Acyl-CoA N-acyltransferases (Nat)"/>
    <property type="match status" value="1"/>
</dbReference>
<feature type="domain" description="N-acetyltransferase" evidence="3">
    <location>
        <begin position="2"/>
        <end position="135"/>
    </location>
</feature>
<organism evidence="4 5">
    <name type="scientific">Ottowia thiooxydans</name>
    <dbReference type="NCBI Taxonomy" id="219182"/>
    <lineage>
        <taxon>Bacteria</taxon>
        <taxon>Pseudomonadati</taxon>
        <taxon>Pseudomonadota</taxon>
        <taxon>Betaproteobacteria</taxon>
        <taxon>Burkholderiales</taxon>
        <taxon>Comamonadaceae</taxon>
        <taxon>Ottowia</taxon>
    </lineage>
</organism>
<dbReference type="PANTHER" id="PTHR43877">
    <property type="entry name" value="AMINOALKYLPHOSPHONATE N-ACETYLTRANSFERASE-RELATED-RELATED"/>
    <property type="match status" value="1"/>
</dbReference>
<keyword evidence="5" id="KW-1185">Reference proteome</keyword>
<gene>
    <name evidence="4" type="ORF">ABIE13_000528</name>
</gene>